<dbReference type="EMBL" id="BKZQ01000107">
    <property type="protein sequence ID" value="GER71917.1"/>
    <property type="molecule type" value="Genomic_DNA"/>
</dbReference>
<accession>A0A5J4JNG0</accession>
<keyword evidence="2" id="KW-1185">Reference proteome</keyword>
<proteinExistence type="predicted"/>
<protein>
    <submittedName>
        <fullName evidence="1">Uncharacterized protein</fullName>
    </submittedName>
</protein>
<organism evidence="1 2">
    <name type="scientific">Weizmannia acidilactici</name>
    <dbReference type="NCBI Taxonomy" id="2607726"/>
    <lineage>
        <taxon>Bacteria</taxon>
        <taxon>Bacillati</taxon>
        <taxon>Bacillota</taxon>
        <taxon>Bacilli</taxon>
        <taxon>Bacillales</taxon>
        <taxon>Bacillaceae</taxon>
        <taxon>Heyndrickxia</taxon>
    </lineage>
</organism>
<sequence>MITKEYHFAQLPNDIKQGFSELNVGYHLRKANIKKLAGYSVFKLIFLLVFQYKNWFRAFTSKRRPICRGKTLSTIFKCANL</sequence>
<dbReference type="AlphaFoldDB" id="A0A5J4JNG0"/>
<evidence type="ECO:0000313" key="2">
    <source>
        <dbReference type="Proteomes" id="UP000391919"/>
    </source>
</evidence>
<dbReference type="Proteomes" id="UP000391919">
    <property type="component" value="Unassembled WGS sequence"/>
</dbReference>
<evidence type="ECO:0000313" key="1">
    <source>
        <dbReference type="EMBL" id="GER71917.1"/>
    </source>
</evidence>
<reference evidence="1 2" key="1">
    <citation type="submission" date="2019-09" db="EMBL/GenBank/DDBJ databases">
        <title>Draft genome sequence of Bacillus sp. JC-7.</title>
        <authorList>
            <person name="Tanaka N."/>
            <person name="Shiwa Y."/>
            <person name="Fujita N."/>
            <person name="Tanasupawat S."/>
        </authorList>
    </citation>
    <scope>NUCLEOTIDE SEQUENCE [LARGE SCALE GENOMIC DNA]</scope>
    <source>
        <strain evidence="1 2">JC-7</strain>
    </source>
</reference>
<gene>
    <name evidence="1" type="ORF">BpJC7_32200</name>
</gene>
<name>A0A5J4JNG0_9BACI</name>
<comment type="caution">
    <text evidence="1">The sequence shown here is derived from an EMBL/GenBank/DDBJ whole genome shotgun (WGS) entry which is preliminary data.</text>
</comment>